<evidence type="ECO:0000256" key="2">
    <source>
        <dbReference type="SAM" id="MobiDB-lite"/>
    </source>
</evidence>
<dbReference type="AlphaFoldDB" id="A0A8H5ZFP3"/>
<dbReference type="Pfam" id="PF08939">
    <property type="entry name" value="Bles03"/>
    <property type="match status" value="2"/>
</dbReference>
<dbReference type="InterPro" id="IPR015034">
    <property type="entry name" value="Bles03"/>
</dbReference>
<dbReference type="Gene3D" id="3.30.760.10">
    <property type="entry name" value="RNA Cap, Translation Initiation Factor Eif4e"/>
    <property type="match status" value="1"/>
</dbReference>
<proteinExistence type="inferred from homology"/>
<dbReference type="PANTHER" id="PTHR31977:SF1">
    <property type="entry name" value="UPF0696 PROTEIN C11ORF68"/>
    <property type="match status" value="1"/>
</dbReference>
<accession>A0A8H5ZFP3</accession>
<evidence type="ECO:0000313" key="3">
    <source>
        <dbReference type="EMBL" id="KAF5848421.1"/>
    </source>
</evidence>
<evidence type="ECO:0008006" key="5">
    <source>
        <dbReference type="Google" id="ProtNLM"/>
    </source>
</evidence>
<name>A0A8H5ZFP3_COCSA</name>
<protein>
    <recommendedName>
        <fullName evidence="5">DUF1917 domain-containing protein</fullName>
    </recommendedName>
</protein>
<dbReference type="EMBL" id="WNKQ01000011">
    <property type="protein sequence ID" value="KAF5848421.1"/>
    <property type="molecule type" value="Genomic_DNA"/>
</dbReference>
<dbReference type="InterPro" id="IPR023398">
    <property type="entry name" value="TIF_eIF4e-like"/>
</dbReference>
<sequence length="346" mass="39429">MEEEDVVSGDGWISNDSSFYEGTEEQQHQKQRCEKYDLKSLWCAHSNDINVMMMEPTSDDSATSSKRGKRGTSLVPQDQTCKTPSCYHKDLAQEHLLMSNKRKQESSSEQPSKLELFNQLQRQLNAWQLGKSVDDFIRRLPPLTTSVFTCPWIWAENPYHNPHDKSPYPHVALTLQIAACDYSRVLRDSPQESESLQEPITSLARNTHVLSRKWMLFPKSVDVTQVWKQIVVGVIENRLGSGCKVATDDGKEERLICVYTRNFQDTQDVVRILQELETIGLLSAGRLIYYKPDAYTYLDVRRENAAEYGLKAILYNSRSMLANSKGTESASLTQQKQCTLDGCFGP</sequence>
<evidence type="ECO:0000313" key="4">
    <source>
        <dbReference type="Proteomes" id="UP000624244"/>
    </source>
</evidence>
<comment type="similarity">
    <text evidence="1">Belongs to the UPF0696 family.</text>
</comment>
<feature type="region of interest" description="Disordered" evidence="2">
    <location>
        <begin position="55"/>
        <end position="79"/>
    </location>
</feature>
<evidence type="ECO:0000256" key="1">
    <source>
        <dbReference type="ARBA" id="ARBA00010568"/>
    </source>
</evidence>
<gene>
    <name evidence="3" type="ORF">GGP41_005860</name>
</gene>
<feature type="region of interest" description="Disordered" evidence="2">
    <location>
        <begin position="1"/>
        <end position="26"/>
    </location>
</feature>
<organism evidence="3 4">
    <name type="scientific">Cochliobolus sativus</name>
    <name type="common">Common root rot and spot blotch fungus</name>
    <name type="synonym">Bipolaris sorokiniana</name>
    <dbReference type="NCBI Taxonomy" id="45130"/>
    <lineage>
        <taxon>Eukaryota</taxon>
        <taxon>Fungi</taxon>
        <taxon>Dikarya</taxon>
        <taxon>Ascomycota</taxon>
        <taxon>Pezizomycotina</taxon>
        <taxon>Dothideomycetes</taxon>
        <taxon>Pleosporomycetidae</taxon>
        <taxon>Pleosporales</taxon>
        <taxon>Pleosporineae</taxon>
        <taxon>Pleosporaceae</taxon>
        <taxon>Bipolaris</taxon>
    </lineage>
</organism>
<dbReference type="SUPFAM" id="SSF55418">
    <property type="entry name" value="eIF4e-like"/>
    <property type="match status" value="1"/>
</dbReference>
<reference evidence="3" key="1">
    <citation type="submission" date="2019-11" db="EMBL/GenBank/DDBJ databases">
        <title>Bipolaris sorokiniana Genome sequencing.</title>
        <authorList>
            <person name="Wang H."/>
        </authorList>
    </citation>
    <scope>NUCLEOTIDE SEQUENCE</scope>
</reference>
<dbReference type="PANTHER" id="PTHR31977">
    <property type="entry name" value="UPF0696 PROTEIN C11ORF68"/>
    <property type="match status" value="1"/>
</dbReference>
<comment type="caution">
    <text evidence="3">The sequence shown here is derived from an EMBL/GenBank/DDBJ whole genome shotgun (WGS) entry which is preliminary data.</text>
</comment>
<dbReference type="Proteomes" id="UP000624244">
    <property type="component" value="Unassembled WGS sequence"/>
</dbReference>